<comment type="caution">
    <text evidence="8">The sequence shown here is derived from an EMBL/GenBank/DDBJ whole genome shotgun (WGS) entry which is preliminary data.</text>
</comment>
<protein>
    <recommendedName>
        <fullName evidence="10">Transport acessory protein MmpS</fullName>
    </recommendedName>
</protein>
<evidence type="ECO:0000313" key="8">
    <source>
        <dbReference type="EMBL" id="OBG01523.1"/>
    </source>
</evidence>
<evidence type="ECO:0000256" key="4">
    <source>
        <dbReference type="ARBA" id="ARBA00022692"/>
    </source>
</evidence>
<dbReference type="EMBL" id="LZIN01000091">
    <property type="protein sequence ID" value="OBG01523.1"/>
    <property type="molecule type" value="Genomic_DNA"/>
</dbReference>
<proteinExistence type="inferred from homology"/>
<dbReference type="OrthoDB" id="3398257at2"/>
<sequence>MRKIQIAAIVKRHWIPLVFIVVVFISAVIVTRLHKVFASQDLNPHAGAGIEIVQFNPKYVAYEAFGPPGTTADINYWDAEANVHQLNNVPLPWSYTVVTVLPAVQANMIVQGNTGEIGCRIKIDDRLLDERRATGVNAQTFCLVKSG</sequence>
<accession>A0A1A2E7G7</accession>
<comment type="similarity">
    <text evidence="2">Belongs to the MmpS family.</text>
</comment>
<dbReference type="Proteomes" id="UP000093985">
    <property type="component" value="Unassembled WGS sequence"/>
</dbReference>
<name>A0A1A2E7G7_MYCSD</name>
<gene>
    <name evidence="8" type="ORF">A5771_16735</name>
</gene>
<keyword evidence="6 7" id="KW-0472">Membrane</keyword>
<evidence type="ECO:0000313" key="9">
    <source>
        <dbReference type="Proteomes" id="UP000093985"/>
    </source>
</evidence>
<dbReference type="AlphaFoldDB" id="A0A1A2E7G7"/>
<organism evidence="8 9">
    <name type="scientific">Mycolicibacter sinensis (strain JDM601)</name>
    <name type="common">Mycobacterium sinense</name>
    <dbReference type="NCBI Taxonomy" id="875328"/>
    <lineage>
        <taxon>Bacteria</taxon>
        <taxon>Bacillati</taxon>
        <taxon>Actinomycetota</taxon>
        <taxon>Actinomycetes</taxon>
        <taxon>Mycobacteriales</taxon>
        <taxon>Mycobacteriaceae</taxon>
        <taxon>Mycolicibacter</taxon>
    </lineage>
</organism>
<keyword evidence="5 7" id="KW-1133">Transmembrane helix</keyword>
<dbReference type="Pfam" id="PF05423">
    <property type="entry name" value="Mycobact_memb"/>
    <property type="match status" value="1"/>
</dbReference>
<dbReference type="GO" id="GO:0005886">
    <property type="term" value="C:plasma membrane"/>
    <property type="evidence" value="ECO:0007669"/>
    <property type="project" value="UniProtKB-SubCell"/>
</dbReference>
<dbReference type="InterPro" id="IPR008693">
    <property type="entry name" value="MmpS"/>
</dbReference>
<keyword evidence="3" id="KW-1003">Cell membrane</keyword>
<keyword evidence="4 7" id="KW-0812">Transmembrane</keyword>
<dbReference type="InterPro" id="IPR038468">
    <property type="entry name" value="MmpS_C"/>
</dbReference>
<evidence type="ECO:0000256" key="2">
    <source>
        <dbReference type="ARBA" id="ARBA00007531"/>
    </source>
</evidence>
<reference evidence="9" key="1">
    <citation type="submission" date="2016-06" db="EMBL/GenBank/DDBJ databases">
        <authorList>
            <person name="Sutton G."/>
            <person name="Brinkac L."/>
            <person name="Sanka R."/>
            <person name="Adams M."/>
            <person name="Lau E."/>
            <person name="Mehaffy C."/>
            <person name="Tameris M."/>
            <person name="Hatherill M."/>
            <person name="Hanekom W."/>
            <person name="Mahomed H."/>
            <person name="Mcshane H."/>
        </authorList>
    </citation>
    <scope>NUCLEOTIDE SEQUENCE [LARGE SCALE GENOMIC DNA]</scope>
    <source>
        <strain evidence="9">852014-51077_SCH5608930-a</strain>
    </source>
</reference>
<evidence type="ECO:0000256" key="6">
    <source>
        <dbReference type="ARBA" id="ARBA00023136"/>
    </source>
</evidence>
<evidence type="ECO:0000256" key="5">
    <source>
        <dbReference type="ARBA" id="ARBA00022989"/>
    </source>
</evidence>
<evidence type="ECO:0000256" key="3">
    <source>
        <dbReference type="ARBA" id="ARBA00022475"/>
    </source>
</evidence>
<comment type="subcellular location">
    <subcellularLocation>
        <location evidence="1">Cell membrane</location>
    </subcellularLocation>
</comment>
<evidence type="ECO:0000256" key="1">
    <source>
        <dbReference type="ARBA" id="ARBA00004236"/>
    </source>
</evidence>
<evidence type="ECO:0008006" key="10">
    <source>
        <dbReference type="Google" id="ProtNLM"/>
    </source>
</evidence>
<dbReference type="RefSeq" id="WP_064856655.1">
    <property type="nucleotide sequence ID" value="NZ_LZIM01000051.1"/>
</dbReference>
<evidence type="ECO:0000256" key="7">
    <source>
        <dbReference type="SAM" id="Phobius"/>
    </source>
</evidence>
<feature type="transmembrane region" description="Helical" evidence="7">
    <location>
        <begin position="12"/>
        <end position="30"/>
    </location>
</feature>
<dbReference type="Gene3D" id="2.60.40.2880">
    <property type="entry name" value="MmpS1-5, C-terminal soluble domain"/>
    <property type="match status" value="1"/>
</dbReference>